<evidence type="ECO:0000256" key="1">
    <source>
        <dbReference type="ARBA" id="ARBA00006787"/>
    </source>
</evidence>
<dbReference type="Proteomes" id="UP000836788">
    <property type="component" value="Chromosome 7"/>
</dbReference>
<comment type="similarity">
    <text evidence="1">Belongs to the carotenoid oxygenase family.</text>
</comment>
<comment type="cofactor">
    <cofactor evidence="5">
        <name>Fe(2+)</name>
        <dbReference type="ChEBI" id="CHEBI:29033"/>
    </cofactor>
    <text evidence="5">Binds 1 Fe(2+) ion per subunit.</text>
</comment>
<evidence type="ECO:0000313" key="6">
    <source>
        <dbReference type="EMBL" id="CAG9293078.1"/>
    </source>
</evidence>
<dbReference type="Pfam" id="PF03055">
    <property type="entry name" value="RPE65"/>
    <property type="match status" value="1"/>
</dbReference>
<dbReference type="InterPro" id="IPR004294">
    <property type="entry name" value="Carotenoid_Oase"/>
</dbReference>
<sequence length="577" mass="64296">MTGLPTLAYCLSSSSSAASTSGTTRGMTQAQSFWDSMESVGSLPDPPPPELLSRIQAKPYRGGFEPATDVDRYEPSITFGALPSDLIGSWAGNGPGRIRIGRRQYGHWFDGDGYVTLLSLDGSRNKVTFGAKYVRTDRFRAQHRRMETLDEIQRRDPPLASAGAWTPRGRGRWYENMAAKPTNPANTATMWLVANDASVTKPPRLLALCEGGQPVEVDPFTLATIGDEASFFGETQPDSFFSAHFSRCLRTGNIYNHGYKLKPGPGVKEINLVRLAPNGTLLDQYSSPMPFDTFVHDSVLDSQSRHLVYFLPPWKVPDASIVQFLLGKSPFGKLYEWDDGDTAYVHIHDAQDLSLSWRIALPSLMSVYHILDVHRDDISPDSDGAFILRVRLAELTPLDRVRQEAQFSDQYRVEEQRLMTTLREYSFELSPQSREGRFVSARDVAPDMASCEFPVANVGFAPVHARRRYCWTNALSQQDTDHNWLDGLQKIDMKTGTVSPVATFGAGNYCGAPIFVPKSDASREDEGYLLAMVYKSGTHQSDAVVLDADTLETLCVMELKHHVPYQFHGDFQPNFVV</sequence>
<dbReference type="EMBL" id="OU594948">
    <property type="protein sequence ID" value="CAG9293078.1"/>
    <property type="molecule type" value="Genomic_DNA"/>
</dbReference>
<feature type="binding site" evidence="5">
    <location>
        <position position="568"/>
    </location>
    <ligand>
        <name>Fe cation</name>
        <dbReference type="ChEBI" id="CHEBI:24875"/>
        <note>catalytic</note>
    </ligand>
</feature>
<organism evidence="6">
    <name type="scientific">Phaeodactylum tricornutum</name>
    <name type="common">Diatom</name>
    <dbReference type="NCBI Taxonomy" id="2850"/>
    <lineage>
        <taxon>Eukaryota</taxon>
        <taxon>Sar</taxon>
        <taxon>Stramenopiles</taxon>
        <taxon>Ochrophyta</taxon>
        <taxon>Bacillariophyta</taxon>
        <taxon>Bacillariophyceae</taxon>
        <taxon>Bacillariophycidae</taxon>
        <taxon>Naviculales</taxon>
        <taxon>Phaeodactylaceae</taxon>
        <taxon>Phaeodactylum</taxon>
    </lineage>
</organism>
<evidence type="ECO:0000256" key="5">
    <source>
        <dbReference type="PIRSR" id="PIRSR604294-1"/>
    </source>
</evidence>
<gene>
    <name evidence="6" type="ORF">PTTT1_LOCUS50407</name>
</gene>
<evidence type="ECO:0000256" key="4">
    <source>
        <dbReference type="ARBA" id="ARBA00023004"/>
    </source>
</evidence>
<evidence type="ECO:0000256" key="2">
    <source>
        <dbReference type="ARBA" id="ARBA00022723"/>
    </source>
</evidence>
<feature type="binding site" evidence="5">
    <location>
        <position position="244"/>
    </location>
    <ligand>
        <name>Fe cation</name>
        <dbReference type="ChEBI" id="CHEBI:24875"/>
        <note>catalytic</note>
    </ligand>
</feature>
<reference evidence="6" key="1">
    <citation type="submission" date="2022-02" db="EMBL/GenBank/DDBJ databases">
        <authorList>
            <person name="Giguere J D."/>
        </authorList>
    </citation>
    <scope>NUCLEOTIDE SEQUENCE</scope>
    <source>
        <strain evidence="6">CCAP 1055/1</strain>
    </source>
</reference>
<feature type="binding site" evidence="5">
    <location>
        <position position="296"/>
    </location>
    <ligand>
        <name>Fe cation</name>
        <dbReference type="ChEBI" id="CHEBI:24875"/>
        <note>catalytic</note>
    </ligand>
</feature>
<proteinExistence type="inferred from homology"/>
<dbReference type="PANTHER" id="PTHR10543">
    <property type="entry name" value="BETA-CAROTENE DIOXYGENASE"/>
    <property type="match status" value="1"/>
</dbReference>
<protein>
    <recommendedName>
        <fullName evidence="7">Carotenoid oxygenase</fullName>
    </recommendedName>
</protein>
<accession>A0A8J9XCK3</accession>
<evidence type="ECO:0008006" key="7">
    <source>
        <dbReference type="Google" id="ProtNLM"/>
    </source>
</evidence>
<keyword evidence="3" id="KW-0560">Oxidoreductase</keyword>
<dbReference type="GO" id="GO:0010436">
    <property type="term" value="F:carotenoid dioxygenase activity"/>
    <property type="evidence" value="ECO:0007669"/>
    <property type="project" value="TreeGrafter"/>
</dbReference>
<keyword evidence="4 5" id="KW-0408">Iron</keyword>
<name>A0A8J9XCK3_PHATR</name>
<evidence type="ECO:0000256" key="3">
    <source>
        <dbReference type="ARBA" id="ARBA00023002"/>
    </source>
</evidence>
<feature type="binding site" evidence="5">
    <location>
        <position position="369"/>
    </location>
    <ligand>
        <name>Fe cation</name>
        <dbReference type="ChEBI" id="CHEBI:24875"/>
        <note>catalytic</note>
    </ligand>
</feature>
<keyword evidence="2 5" id="KW-0479">Metal-binding</keyword>
<dbReference type="GO" id="GO:0046872">
    <property type="term" value="F:metal ion binding"/>
    <property type="evidence" value="ECO:0007669"/>
    <property type="project" value="UniProtKB-KW"/>
</dbReference>
<dbReference type="AlphaFoldDB" id="A0A8J9XCK3"/>
<dbReference type="GO" id="GO:0016121">
    <property type="term" value="P:carotene catabolic process"/>
    <property type="evidence" value="ECO:0007669"/>
    <property type="project" value="TreeGrafter"/>
</dbReference>
<dbReference type="PANTHER" id="PTHR10543:SF89">
    <property type="entry name" value="CAROTENOID 9,10(9',10')-CLEAVAGE DIOXYGENASE 1"/>
    <property type="match status" value="1"/>
</dbReference>